<reference evidence="1" key="1">
    <citation type="submission" date="2021-03" db="EMBL/GenBank/DDBJ databases">
        <authorList>
            <person name="Tran Van P."/>
        </authorList>
    </citation>
    <scope>NUCLEOTIDE SEQUENCE</scope>
</reference>
<name>A0ABN7P2E4_TIMPD</name>
<dbReference type="Proteomes" id="UP001153148">
    <property type="component" value="Unassembled WGS sequence"/>
</dbReference>
<comment type="caution">
    <text evidence="1">The sequence shown here is derived from an EMBL/GenBank/DDBJ whole genome shotgun (WGS) entry which is preliminary data.</text>
</comment>
<evidence type="ECO:0000313" key="1">
    <source>
        <dbReference type="EMBL" id="CAG2060164.1"/>
    </source>
</evidence>
<organism evidence="1 2">
    <name type="scientific">Timema podura</name>
    <name type="common">Walking stick</name>
    <dbReference type="NCBI Taxonomy" id="61482"/>
    <lineage>
        <taxon>Eukaryota</taxon>
        <taxon>Metazoa</taxon>
        <taxon>Ecdysozoa</taxon>
        <taxon>Arthropoda</taxon>
        <taxon>Hexapoda</taxon>
        <taxon>Insecta</taxon>
        <taxon>Pterygota</taxon>
        <taxon>Neoptera</taxon>
        <taxon>Polyneoptera</taxon>
        <taxon>Phasmatodea</taxon>
        <taxon>Timematodea</taxon>
        <taxon>Timematoidea</taxon>
        <taxon>Timematidae</taxon>
        <taxon>Timema</taxon>
    </lineage>
</organism>
<keyword evidence="2" id="KW-1185">Reference proteome</keyword>
<dbReference type="EMBL" id="CAJPIN010011559">
    <property type="protein sequence ID" value="CAG2060164.1"/>
    <property type="molecule type" value="Genomic_DNA"/>
</dbReference>
<gene>
    <name evidence="1" type="ORF">TPAB3V08_LOCUS7122</name>
</gene>
<evidence type="ECO:0000313" key="2">
    <source>
        <dbReference type="Proteomes" id="UP001153148"/>
    </source>
</evidence>
<proteinExistence type="predicted"/>
<protein>
    <submittedName>
        <fullName evidence="1">Uncharacterized protein</fullName>
    </submittedName>
</protein>
<accession>A0ABN7P2E4</accession>
<sequence>MRVHPRCGVSCHLQPSPSCGRERSCGVEHWL</sequence>